<evidence type="ECO:0000256" key="2">
    <source>
        <dbReference type="ARBA" id="ARBA00022670"/>
    </source>
</evidence>
<comment type="similarity">
    <text evidence="1 5 6">Belongs to the peptidase S8 family.</text>
</comment>
<evidence type="ECO:0000256" key="1">
    <source>
        <dbReference type="ARBA" id="ARBA00011073"/>
    </source>
</evidence>
<dbReference type="InterPro" id="IPR036852">
    <property type="entry name" value="Peptidase_S8/S53_dom_sf"/>
</dbReference>
<reference evidence="9 10" key="1">
    <citation type="submission" date="2013-12" db="EMBL/GenBank/DDBJ databases">
        <authorList>
            <person name="Cubeta M."/>
            <person name="Pakala S."/>
            <person name="Fedorova N."/>
            <person name="Thomas E."/>
            <person name="Dean R."/>
            <person name="Jabaji S."/>
            <person name="Neate S."/>
            <person name="Toda T."/>
            <person name="Tavantzis S."/>
            <person name="Vilgalys R."/>
            <person name="Bharathan N."/>
            <person name="Pakala S."/>
            <person name="Losada L.S."/>
            <person name="Zafar N."/>
            <person name="Nierman W."/>
        </authorList>
    </citation>
    <scope>NUCLEOTIDE SEQUENCE [LARGE SCALE GENOMIC DNA]</scope>
    <source>
        <strain evidence="9 10">123E</strain>
    </source>
</reference>
<evidence type="ECO:0000313" key="10">
    <source>
        <dbReference type="Proteomes" id="UP000027456"/>
    </source>
</evidence>
<dbReference type="SMART" id="SM01111">
    <property type="entry name" value="CVNH"/>
    <property type="match status" value="1"/>
</dbReference>
<dbReference type="InterPro" id="IPR036673">
    <property type="entry name" value="Cyanovirin-N_sf"/>
</dbReference>
<comment type="caution">
    <text evidence="9">The sequence shown here is derived from an EMBL/GenBank/DDBJ whole genome shotgun (WGS) entry which is preliminary data.</text>
</comment>
<dbReference type="STRING" id="1423351.A0A074SCI1"/>
<dbReference type="InterPro" id="IPR023828">
    <property type="entry name" value="Peptidase_S8_Ser-AS"/>
</dbReference>
<keyword evidence="4 5" id="KW-0720">Serine protease</keyword>
<evidence type="ECO:0000256" key="6">
    <source>
        <dbReference type="RuleBase" id="RU003355"/>
    </source>
</evidence>
<dbReference type="PANTHER" id="PTHR43806">
    <property type="entry name" value="PEPTIDASE S8"/>
    <property type="match status" value="1"/>
</dbReference>
<evidence type="ECO:0000256" key="7">
    <source>
        <dbReference type="SAM" id="MobiDB-lite"/>
    </source>
</evidence>
<feature type="active site" description="Charge relay system" evidence="5">
    <location>
        <position position="485"/>
    </location>
</feature>
<feature type="region of interest" description="Disordered" evidence="7">
    <location>
        <begin position="177"/>
        <end position="197"/>
    </location>
</feature>
<accession>A0A074SCI1</accession>
<feature type="domain" description="Cyanovirin-N" evidence="8">
    <location>
        <begin position="2"/>
        <end position="105"/>
    </location>
</feature>
<dbReference type="PANTHER" id="PTHR43806:SF11">
    <property type="entry name" value="CEREVISIN-RELATED"/>
    <property type="match status" value="1"/>
</dbReference>
<dbReference type="Gene3D" id="3.40.50.200">
    <property type="entry name" value="Peptidase S8/S53 domain"/>
    <property type="match status" value="1"/>
</dbReference>
<evidence type="ECO:0000256" key="5">
    <source>
        <dbReference type="PROSITE-ProRule" id="PRU01240"/>
    </source>
</evidence>
<dbReference type="HOGENOM" id="CLU_502617_0_0_1"/>
<dbReference type="PROSITE" id="PS51892">
    <property type="entry name" value="SUBTILASE"/>
    <property type="match status" value="1"/>
</dbReference>
<feature type="active site" description="Charge relay system" evidence="5">
    <location>
        <position position="322"/>
    </location>
</feature>
<dbReference type="Pfam" id="PF00082">
    <property type="entry name" value="Peptidase_S8"/>
    <property type="match status" value="1"/>
</dbReference>
<proteinExistence type="inferred from homology"/>
<dbReference type="PROSITE" id="PS00138">
    <property type="entry name" value="SUBTILASE_SER"/>
    <property type="match status" value="1"/>
</dbReference>
<keyword evidence="2 5" id="KW-0645">Protease</keyword>
<sequence length="542" mass="59213">MSFSRNSYNIVLGRPDNHVLHADCEFKGKDETDDLVSSHIDLNECLGNLDGSFNWRERNFSLTCEDLYLDGSILSGRLQRWDGSWRDAYIDLDEGIANVDGSLKPTDAPKSSSEWMRLLKSTSRSQAWKNKFDKIDFQLLRHTHPDCVPNSYIVELRPGRDQAAHIAGWPKLVSGRTSYTTKPSSEKIKEDPSSQAGEATTDCRIVHVYEGYREYSAELTGEGLLRLAESQDIERITQDTLGISAAGWNLQAISSRNPLPAGSNPQAQDYVFQAGLGVGNLQPVDVYVIDSGVDVNHLPDGRVVGSILVGLGANPDTNAPMHGTAVASIIAEVAPAARIISIKALYWDQHSGRYVARATDIIKAFEQVAHRDLLSVNRSIVNFSITCRHLFQDGTTEWWFSKFEPRVQTLIDQQIPICAAAGNDTELAERYTPGHRADVITVAASNILNQFCDSSNRGQAITIVAPGDNIHLNGIVPPPSHTGTSFAAPHVTGVAANVLGTQAHAGLRPQELLTFLVNEGTPNALQGASVPQNTVNLQLFNV</sequence>
<dbReference type="EMBL" id="AZST01000671">
    <property type="protein sequence ID" value="KEP47712.1"/>
    <property type="molecule type" value="Genomic_DNA"/>
</dbReference>
<dbReference type="SUPFAM" id="SSF51322">
    <property type="entry name" value="Cyanovirin-N"/>
    <property type="match status" value="1"/>
</dbReference>
<dbReference type="InterPro" id="IPR023827">
    <property type="entry name" value="Peptidase_S8_Asp-AS"/>
</dbReference>
<dbReference type="InterPro" id="IPR000209">
    <property type="entry name" value="Peptidase_S8/S53_dom"/>
</dbReference>
<evidence type="ECO:0000259" key="8">
    <source>
        <dbReference type="SMART" id="SM01111"/>
    </source>
</evidence>
<dbReference type="PROSITE" id="PS00136">
    <property type="entry name" value="SUBTILASE_ASP"/>
    <property type="match status" value="1"/>
</dbReference>
<name>A0A074SCI1_9AGAM</name>
<gene>
    <name evidence="9" type="ORF">V565_146450</name>
</gene>
<dbReference type="GO" id="GO:0004252">
    <property type="term" value="F:serine-type endopeptidase activity"/>
    <property type="evidence" value="ECO:0007669"/>
    <property type="project" value="UniProtKB-UniRule"/>
</dbReference>
<evidence type="ECO:0000313" key="9">
    <source>
        <dbReference type="EMBL" id="KEP47712.1"/>
    </source>
</evidence>
<dbReference type="Pfam" id="PF08881">
    <property type="entry name" value="CVNH"/>
    <property type="match status" value="1"/>
</dbReference>
<keyword evidence="3 5" id="KW-0378">Hydrolase</keyword>
<evidence type="ECO:0000256" key="4">
    <source>
        <dbReference type="ARBA" id="ARBA00022825"/>
    </source>
</evidence>
<dbReference type="InterPro" id="IPR015500">
    <property type="entry name" value="Peptidase_S8_subtilisin-rel"/>
</dbReference>
<dbReference type="OrthoDB" id="2441380at2759"/>
<dbReference type="GO" id="GO:0005615">
    <property type="term" value="C:extracellular space"/>
    <property type="evidence" value="ECO:0007669"/>
    <property type="project" value="TreeGrafter"/>
</dbReference>
<keyword evidence="10" id="KW-1185">Reference proteome</keyword>
<dbReference type="SUPFAM" id="SSF52743">
    <property type="entry name" value="Subtilisin-like"/>
    <property type="match status" value="1"/>
</dbReference>
<dbReference type="InterPro" id="IPR050131">
    <property type="entry name" value="Peptidase_S8_subtilisin-like"/>
</dbReference>
<protein>
    <submittedName>
        <fullName evidence="9">Peptidase S8 family protein</fullName>
    </submittedName>
</protein>
<dbReference type="InterPro" id="IPR011058">
    <property type="entry name" value="Cyanovirin-N"/>
</dbReference>
<dbReference type="Gene3D" id="2.30.60.10">
    <property type="entry name" value="Cyanovirin-N"/>
    <property type="match status" value="1"/>
</dbReference>
<evidence type="ECO:0000256" key="3">
    <source>
        <dbReference type="ARBA" id="ARBA00022801"/>
    </source>
</evidence>
<dbReference type="AlphaFoldDB" id="A0A074SCI1"/>
<feature type="active site" description="Charge relay system" evidence="5">
    <location>
        <position position="290"/>
    </location>
</feature>
<dbReference type="PRINTS" id="PR00723">
    <property type="entry name" value="SUBTILISIN"/>
</dbReference>
<dbReference type="Proteomes" id="UP000027456">
    <property type="component" value="Unassembled WGS sequence"/>
</dbReference>
<dbReference type="GO" id="GO:0006508">
    <property type="term" value="P:proteolysis"/>
    <property type="evidence" value="ECO:0007669"/>
    <property type="project" value="UniProtKB-KW"/>
</dbReference>
<organism evidence="9 10">
    <name type="scientific">Rhizoctonia solani 123E</name>
    <dbReference type="NCBI Taxonomy" id="1423351"/>
    <lineage>
        <taxon>Eukaryota</taxon>
        <taxon>Fungi</taxon>
        <taxon>Dikarya</taxon>
        <taxon>Basidiomycota</taxon>
        <taxon>Agaricomycotina</taxon>
        <taxon>Agaricomycetes</taxon>
        <taxon>Cantharellales</taxon>
        <taxon>Ceratobasidiaceae</taxon>
        <taxon>Rhizoctonia</taxon>
    </lineage>
</organism>